<name>E8LKT9_SUCHY</name>
<proteinExistence type="predicted"/>
<evidence type="ECO:0000313" key="1">
    <source>
        <dbReference type="EMBL" id="EFY06853.1"/>
    </source>
</evidence>
<dbReference type="RefSeq" id="WP_009143527.1">
    <property type="nucleotide sequence ID" value="NZ_GL831009.1"/>
</dbReference>
<dbReference type="PROSITE" id="PS51257">
    <property type="entry name" value="PROKAR_LIPOPROTEIN"/>
    <property type="match status" value="1"/>
</dbReference>
<gene>
    <name evidence="1" type="ORF">HMPREF9444_01338</name>
</gene>
<evidence type="ECO:0008006" key="3">
    <source>
        <dbReference type="Google" id="ProtNLM"/>
    </source>
</evidence>
<dbReference type="AlphaFoldDB" id="E8LKT9"/>
<keyword evidence="2" id="KW-1185">Reference proteome</keyword>
<dbReference type="EMBL" id="AEVO01000075">
    <property type="protein sequence ID" value="EFY06853.1"/>
    <property type="molecule type" value="Genomic_DNA"/>
</dbReference>
<dbReference type="HOGENOM" id="CLU_1037978_0_0_6"/>
<organism evidence="1 2">
    <name type="scientific">Succinatimonas hippei (strain DSM 22608 / JCM 16073 / KCTC 15190 / YIT 12066)</name>
    <dbReference type="NCBI Taxonomy" id="762983"/>
    <lineage>
        <taxon>Bacteria</taxon>
        <taxon>Pseudomonadati</taxon>
        <taxon>Pseudomonadota</taxon>
        <taxon>Gammaproteobacteria</taxon>
        <taxon>Aeromonadales</taxon>
        <taxon>Succinivibrionaceae</taxon>
        <taxon>Succinatimonas</taxon>
    </lineage>
</organism>
<accession>E8LKT9</accession>
<comment type="caution">
    <text evidence="1">The sequence shown here is derived from an EMBL/GenBank/DDBJ whole genome shotgun (WGS) entry which is preliminary data.</text>
</comment>
<sequence>MFKNFYLIAFISLFAVCSCSEVDTKEDANTTATEPSRTVNTEVKLQDRLPATCKVDNSDNLGFCLPGDTLIYRPDPKKEDQKDTLDVIGDFCAQEKPIIITDKGLACTFRENRTYTADPINQQAIVGSNRTIAREYLSAIAKIPGIKEAVKGIYVIKLESGSKDAPIISDKNDVEIEAKLLTLDLKVHSYMLNDRLSMSKLGKNNPFASILPGLKQGDTVRAYIDFEEFPGIWNVSNSMIGLPYIWEVKILSVNESNTEDTGSSSPEN</sequence>
<reference evidence="1 2" key="1">
    <citation type="submission" date="2011-01" db="EMBL/GenBank/DDBJ databases">
        <authorList>
            <person name="Weinstock G."/>
            <person name="Sodergren E."/>
            <person name="Clifton S."/>
            <person name="Fulton L."/>
            <person name="Fulton B."/>
            <person name="Courtney L."/>
            <person name="Fronick C."/>
            <person name="Harrison M."/>
            <person name="Strong C."/>
            <person name="Farmer C."/>
            <person name="Delahaunty K."/>
            <person name="Markovic C."/>
            <person name="Hall O."/>
            <person name="Minx P."/>
            <person name="Tomlinson C."/>
            <person name="Mitreva M."/>
            <person name="Hou S."/>
            <person name="Chen J."/>
            <person name="Wollam A."/>
            <person name="Pepin K.H."/>
            <person name="Johnson M."/>
            <person name="Bhonagiri V."/>
            <person name="Zhang X."/>
            <person name="Suruliraj S."/>
            <person name="Warren W."/>
            <person name="Chinwalla A."/>
            <person name="Mardis E.R."/>
            <person name="Wilson R.K."/>
        </authorList>
    </citation>
    <scope>NUCLEOTIDE SEQUENCE [LARGE SCALE GENOMIC DNA]</scope>
    <source>
        <strain evidence="2">DSM 22608 / JCM 16073 / KCTC 15190 / YIT 12066</strain>
    </source>
</reference>
<evidence type="ECO:0000313" key="2">
    <source>
        <dbReference type="Proteomes" id="UP000018458"/>
    </source>
</evidence>
<protein>
    <recommendedName>
        <fullName evidence="3">Lipoprotein</fullName>
    </recommendedName>
</protein>
<dbReference type="Proteomes" id="UP000018458">
    <property type="component" value="Unassembled WGS sequence"/>
</dbReference>